<dbReference type="AlphaFoldDB" id="A0A6N2LQJ8"/>
<feature type="region of interest" description="Disordered" evidence="1">
    <location>
        <begin position="1"/>
        <end position="22"/>
    </location>
</feature>
<protein>
    <recommendedName>
        <fullName evidence="2">N-end aminoacyl transferase N-terminal domain-containing protein</fullName>
    </recommendedName>
</protein>
<dbReference type="Pfam" id="PF04376">
    <property type="entry name" value="ATE_N"/>
    <property type="match status" value="1"/>
</dbReference>
<gene>
    <name evidence="3" type="ORF">SVIM_LOCUS266063</name>
</gene>
<dbReference type="InterPro" id="IPR007471">
    <property type="entry name" value="N-end_Aminoacyl_Trfase_N"/>
</dbReference>
<name>A0A6N2LQJ8_SALVM</name>
<evidence type="ECO:0000259" key="2">
    <source>
        <dbReference type="Pfam" id="PF04376"/>
    </source>
</evidence>
<dbReference type="PANTHER" id="PTHR21367">
    <property type="entry name" value="ARGININE-TRNA-PROTEIN TRANSFERASE 1"/>
    <property type="match status" value="1"/>
</dbReference>
<accession>A0A6N2LQJ8</accession>
<dbReference type="GO" id="GO:0004057">
    <property type="term" value="F:arginyl-tRNA--protein transferase activity"/>
    <property type="evidence" value="ECO:0007669"/>
    <property type="project" value="InterPro"/>
</dbReference>
<feature type="domain" description="N-end aminoacyl transferase N-terminal" evidence="2">
    <location>
        <begin position="36"/>
        <end position="91"/>
    </location>
</feature>
<dbReference type="EMBL" id="CAADRP010001596">
    <property type="protein sequence ID" value="VFU43624.1"/>
    <property type="molecule type" value="Genomic_DNA"/>
</dbReference>
<evidence type="ECO:0000313" key="3">
    <source>
        <dbReference type="EMBL" id="VFU43624.1"/>
    </source>
</evidence>
<organism evidence="3">
    <name type="scientific">Salix viminalis</name>
    <name type="common">Common osier</name>
    <name type="synonym">Basket willow</name>
    <dbReference type="NCBI Taxonomy" id="40686"/>
    <lineage>
        <taxon>Eukaryota</taxon>
        <taxon>Viridiplantae</taxon>
        <taxon>Streptophyta</taxon>
        <taxon>Embryophyta</taxon>
        <taxon>Tracheophyta</taxon>
        <taxon>Spermatophyta</taxon>
        <taxon>Magnoliopsida</taxon>
        <taxon>eudicotyledons</taxon>
        <taxon>Gunneridae</taxon>
        <taxon>Pentapetalae</taxon>
        <taxon>rosids</taxon>
        <taxon>fabids</taxon>
        <taxon>Malpighiales</taxon>
        <taxon>Salicaceae</taxon>
        <taxon>Saliceae</taxon>
        <taxon>Salix</taxon>
    </lineage>
</organism>
<dbReference type="GO" id="GO:0005737">
    <property type="term" value="C:cytoplasm"/>
    <property type="evidence" value="ECO:0007669"/>
    <property type="project" value="TreeGrafter"/>
</dbReference>
<dbReference type="PANTHER" id="PTHR21367:SF1">
    <property type="entry name" value="ARGINYL-TRNA--PROTEIN TRANSFERASE 1"/>
    <property type="match status" value="1"/>
</dbReference>
<sequence length="137" mass="15237">MEVNTRSSDASSSSGNNNRGEYMVSDGVRLQNSCSSWADSLTVDDYQDLLDRGWRRAGSVLYKPEMEKTCCPSYTIRLRASDFVPSKEQQRVSRRMQRFVDGALEVKKSVEAIEDPSICASACNEVSSLGTKETSSF</sequence>
<dbReference type="InterPro" id="IPR030700">
    <property type="entry name" value="N-end_Aminoacyl_Trfase"/>
</dbReference>
<reference evidence="3" key="1">
    <citation type="submission" date="2019-03" db="EMBL/GenBank/DDBJ databases">
        <authorList>
            <person name="Mank J."/>
            <person name="Almeida P."/>
        </authorList>
    </citation>
    <scope>NUCLEOTIDE SEQUENCE</scope>
    <source>
        <strain evidence="3">78183</strain>
    </source>
</reference>
<evidence type="ECO:0000256" key="1">
    <source>
        <dbReference type="SAM" id="MobiDB-lite"/>
    </source>
</evidence>
<proteinExistence type="predicted"/>